<name>A0ACB9A9E9_9ASTR</name>
<dbReference type="EMBL" id="CM042042">
    <property type="protein sequence ID" value="KAI3705978.1"/>
    <property type="molecule type" value="Genomic_DNA"/>
</dbReference>
<sequence length="610" mass="68145">MSGKEENGRDCVDDDEWGDLITTPNRLIPNEFFVLKAEEMDCCDEDDEKSRRGGVAERRAANRGFDYSDSRIRVSVSPATVWAQFLTAPSEISLESLLDSPIIMPNSQGSPTSGTLPFPPVNQEILGMNSVFDDSSCDSNSFTYQPQGDSLYWPCISDLQNQPPVPPRFPGALSEQTDTKGSATDMHSSEGFKSLKSTTHNANGTTVKPSHAVNQLSPIIQSKETNMRNSEDGYNWRKYGQKQVKGSEYPRSYYKCTHPSCQVKKKVERSHDGHITEIIYKGAHNHQSQRNVNGSTDTNIAIYQAPDGMDLSSSTSVVTDNSDLVSHPQGKTMGVFGYPEFSSLNTNYDVDEEDHEIHIGTGDEADEDKSDLKRRKKGNFLLESSLVTRAMREPRVVIRIESEIDILDDGYRWRKYGQKVVKGNPNPRSYYKCTTSGCPVRKHVERASDDLKAVLTTYEGKHNHELPAARNRTHGHPTMDHGTAANTPNQQLPKITSIPKPEPLVQDLHLRYNQKLNHDSIPSNFIGNFDPLSFNPVLPDFPMSLPPSATMVHNGFGYNNNGKCARDGQCFVGGQVRDGFLKPKLEQDNSFYDSFDASLRYCRALPNFQS</sequence>
<reference evidence="1 2" key="2">
    <citation type="journal article" date="2022" name="Mol. Ecol. Resour.">
        <title>The genomes of chicory, endive, great burdock and yacon provide insights into Asteraceae paleo-polyploidization history and plant inulin production.</title>
        <authorList>
            <person name="Fan W."/>
            <person name="Wang S."/>
            <person name="Wang H."/>
            <person name="Wang A."/>
            <person name="Jiang F."/>
            <person name="Liu H."/>
            <person name="Zhao H."/>
            <person name="Xu D."/>
            <person name="Zhang Y."/>
        </authorList>
    </citation>
    <scope>NUCLEOTIDE SEQUENCE [LARGE SCALE GENOMIC DNA]</scope>
    <source>
        <strain evidence="2">cv. Yunnan</strain>
        <tissue evidence="1">Leaves</tissue>
    </source>
</reference>
<organism evidence="1 2">
    <name type="scientific">Smallanthus sonchifolius</name>
    <dbReference type="NCBI Taxonomy" id="185202"/>
    <lineage>
        <taxon>Eukaryota</taxon>
        <taxon>Viridiplantae</taxon>
        <taxon>Streptophyta</taxon>
        <taxon>Embryophyta</taxon>
        <taxon>Tracheophyta</taxon>
        <taxon>Spermatophyta</taxon>
        <taxon>Magnoliopsida</taxon>
        <taxon>eudicotyledons</taxon>
        <taxon>Gunneridae</taxon>
        <taxon>Pentapetalae</taxon>
        <taxon>asterids</taxon>
        <taxon>campanulids</taxon>
        <taxon>Asterales</taxon>
        <taxon>Asteraceae</taxon>
        <taxon>Asteroideae</taxon>
        <taxon>Heliantheae alliance</taxon>
        <taxon>Millerieae</taxon>
        <taxon>Smallanthus</taxon>
    </lineage>
</organism>
<protein>
    <submittedName>
        <fullName evidence="1">Uncharacterized protein</fullName>
    </submittedName>
</protein>
<accession>A0ACB9A9E9</accession>
<evidence type="ECO:0000313" key="2">
    <source>
        <dbReference type="Proteomes" id="UP001056120"/>
    </source>
</evidence>
<dbReference type="Proteomes" id="UP001056120">
    <property type="component" value="Linkage Group LG25"/>
</dbReference>
<keyword evidence="2" id="KW-1185">Reference proteome</keyword>
<proteinExistence type="predicted"/>
<comment type="caution">
    <text evidence="1">The sequence shown here is derived from an EMBL/GenBank/DDBJ whole genome shotgun (WGS) entry which is preliminary data.</text>
</comment>
<reference evidence="2" key="1">
    <citation type="journal article" date="2022" name="Mol. Ecol. Resour.">
        <title>The genomes of chicory, endive, great burdock and yacon provide insights into Asteraceae palaeo-polyploidization history and plant inulin production.</title>
        <authorList>
            <person name="Fan W."/>
            <person name="Wang S."/>
            <person name="Wang H."/>
            <person name="Wang A."/>
            <person name="Jiang F."/>
            <person name="Liu H."/>
            <person name="Zhao H."/>
            <person name="Xu D."/>
            <person name="Zhang Y."/>
        </authorList>
    </citation>
    <scope>NUCLEOTIDE SEQUENCE [LARGE SCALE GENOMIC DNA]</scope>
    <source>
        <strain evidence="2">cv. Yunnan</strain>
    </source>
</reference>
<gene>
    <name evidence="1" type="ORF">L1987_76229</name>
</gene>
<evidence type="ECO:0000313" key="1">
    <source>
        <dbReference type="EMBL" id="KAI3705978.1"/>
    </source>
</evidence>